<keyword evidence="5" id="KW-0963">Cytoplasm</keyword>
<evidence type="ECO:0000256" key="2">
    <source>
        <dbReference type="ARBA" id="ARBA00004496"/>
    </source>
</evidence>
<protein>
    <recommendedName>
        <fullName evidence="4">Protein LOT5</fullName>
    </recommendedName>
</protein>
<dbReference type="PhylomeDB" id="A0A061B6E8"/>
<evidence type="ECO:0000313" key="7">
    <source>
        <dbReference type="EMBL" id="CDR45475.1"/>
    </source>
</evidence>
<evidence type="ECO:0000256" key="6">
    <source>
        <dbReference type="ARBA" id="ARBA00023242"/>
    </source>
</evidence>
<evidence type="ECO:0000256" key="4">
    <source>
        <dbReference type="ARBA" id="ARBA00015935"/>
    </source>
</evidence>
<dbReference type="OrthoDB" id="19714at2759"/>
<keyword evidence="6" id="KW-0539">Nucleus</keyword>
<dbReference type="EMBL" id="LK052903">
    <property type="protein sequence ID" value="CDR45475.1"/>
    <property type="molecule type" value="Genomic_DNA"/>
</dbReference>
<evidence type="ECO:0000256" key="5">
    <source>
        <dbReference type="ARBA" id="ARBA00022490"/>
    </source>
</evidence>
<evidence type="ECO:0000256" key="3">
    <source>
        <dbReference type="ARBA" id="ARBA00006172"/>
    </source>
</evidence>
<dbReference type="GO" id="GO:0005737">
    <property type="term" value="C:cytoplasm"/>
    <property type="evidence" value="ECO:0007669"/>
    <property type="project" value="UniProtKB-SubCell"/>
</dbReference>
<comment type="subcellular location">
    <subcellularLocation>
        <location evidence="2">Cytoplasm</location>
    </subcellularLocation>
    <subcellularLocation>
        <location evidence="1">Nucleus</location>
    </subcellularLocation>
</comment>
<name>A0A061B6E8_CYBFA</name>
<dbReference type="AlphaFoldDB" id="A0A061B6E8"/>
<evidence type="ECO:0000256" key="1">
    <source>
        <dbReference type="ARBA" id="ARBA00004123"/>
    </source>
</evidence>
<sequence length="267" mass="30369">MNPRTPTITTLVPTIENCDPIVVHRRATPHAYSLSERPVLYGGGRKWSLRCSDPSSLQFFSLNHAEVIEVDLFVLNSALVIWFVCCNKGVEVPYSALGAHAVRNIEGKSMLYLQVNACGALESDCYSHESGLEAMVEFEITPMFAENERYYNDTIERLFTYEYFGINKGDKMVMTTFHAISQCSAMYLSEEEEEEEDDDDDGRGMIADMYYEGGYDNTGDADDMDMNTSFEDGALSGVDVVFYDEYGRRRTREEMDHSPRDVKRVRC</sequence>
<comment type="similarity">
    <text evidence="3">Belongs to the LOT5 family.</text>
</comment>
<dbReference type="InterPro" id="IPR039924">
    <property type="entry name" value="ICln/Lot5/Saf5"/>
</dbReference>
<organism evidence="7">
    <name type="scientific">Cyberlindnera fabianii</name>
    <name type="common">Yeast</name>
    <name type="synonym">Hansenula fabianii</name>
    <dbReference type="NCBI Taxonomy" id="36022"/>
    <lineage>
        <taxon>Eukaryota</taxon>
        <taxon>Fungi</taxon>
        <taxon>Dikarya</taxon>
        <taxon>Ascomycota</taxon>
        <taxon>Saccharomycotina</taxon>
        <taxon>Saccharomycetes</taxon>
        <taxon>Phaffomycetales</taxon>
        <taxon>Phaffomycetaceae</taxon>
        <taxon>Cyberlindnera</taxon>
    </lineage>
</organism>
<gene>
    <name evidence="7" type="ORF">CYFA0S_18e02168g</name>
</gene>
<dbReference type="GO" id="GO:0005634">
    <property type="term" value="C:nucleus"/>
    <property type="evidence" value="ECO:0007669"/>
    <property type="project" value="UniProtKB-SubCell"/>
</dbReference>
<reference evidence="7" key="1">
    <citation type="journal article" date="2014" name="Genome Announc.">
        <title>Genome sequence of the yeast Cyberlindnera fabianii (Hansenula fabianii).</title>
        <authorList>
            <person name="Freel K.C."/>
            <person name="Sarilar V."/>
            <person name="Neuveglise C."/>
            <person name="Devillers H."/>
            <person name="Friedrich A."/>
            <person name="Schacherer J."/>
        </authorList>
    </citation>
    <scope>NUCLEOTIDE SEQUENCE</scope>
    <source>
        <strain evidence="7">YJS4271</strain>
    </source>
</reference>
<accession>A0A061B6E8</accession>
<dbReference type="InterPro" id="IPR011993">
    <property type="entry name" value="PH-like_dom_sf"/>
</dbReference>
<dbReference type="Gene3D" id="2.30.29.30">
    <property type="entry name" value="Pleckstrin-homology domain (PH domain)/Phosphotyrosine-binding domain (PTB)"/>
    <property type="match status" value="1"/>
</dbReference>
<dbReference type="Pfam" id="PF03517">
    <property type="entry name" value="Voldacs"/>
    <property type="match status" value="1"/>
</dbReference>
<proteinExistence type="inferred from homology"/>